<evidence type="ECO:0000256" key="1">
    <source>
        <dbReference type="ARBA" id="ARBA00004651"/>
    </source>
</evidence>
<feature type="transmembrane region" description="Helical" evidence="6">
    <location>
        <begin position="236"/>
        <end position="261"/>
    </location>
</feature>
<evidence type="ECO:0000256" key="4">
    <source>
        <dbReference type="ARBA" id="ARBA00022989"/>
    </source>
</evidence>
<keyword evidence="2" id="KW-1003">Cell membrane</keyword>
<sequence>MIGECIMKKVINNIYIQINYKVSNYRSKVNKNASISLAYYLIMSIVPICSLCAFLSSLFNIDLSNLEVLLTEYLTPEFSNIVTSSLTAKHISISSMVVLIISLYVVSKGINQMYEISKTLFNYTSDRNFIVERMITIFKTLIVLILLMLITSLLAFIPIINSFINLSNIFIFDNTYLFLVLFILLSLIYKIIPGVKVAWIDTIKGTAIASILLLLLILGLKYYFSISDYTTVYGPLASFVVIMITFMFVSEIIYIGMYVVAKGYKK</sequence>
<dbReference type="EMBL" id="NFLB01000016">
    <property type="protein sequence ID" value="OUQ03817.1"/>
    <property type="molecule type" value="Genomic_DNA"/>
</dbReference>
<name>A0A1Y4QF24_9FIRM</name>
<dbReference type="PANTHER" id="PTHR30213">
    <property type="entry name" value="INNER MEMBRANE PROTEIN YHJD"/>
    <property type="match status" value="1"/>
</dbReference>
<dbReference type="AlphaFoldDB" id="A0A1Y4QF24"/>
<protein>
    <recommendedName>
        <fullName evidence="9">YihY/virulence factor BrkB family protein</fullName>
    </recommendedName>
</protein>
<evidence type="ECO:0000256" key="2">
    <source>
        <dbReference type="ARBA" id="ARBA00022475"/>
    </source>
</evidence>
<proteinExistence type="predicted"/>
<evidence type="ECO:0000256" key="3">
    <source>
        <dbReference type="ARBA" id="ARBA00022692"/>
    </source>
</evidence>
<dbReference type="Pfam" id="PF03631">
    <property type="entry name" value="Virul_fac_BrkB"/>
    <property type="match status" value="1"/>
</dbReference>
<keyword evidence="4 6" id="KW-1133">Transmembrane helix</keyword>
<comment type="caution">
    <text evidence="7">The sequence shown here is derived from an EMBL/GenBank/DDBJ whole genome shotgun (WGS) entry which is preliminary data.</text>
</comment>
<evidence type="ECO:0000256" key="5">
    <source>
        <dbReference type="ARBA" id="ARBA00023136"/>
    </source>
</evidence>
<feature type="transmembrane region" description="Helical" evidence="6">
    <location>
        <begin position="176"/>
        <end position="193"/>
    </location>
</feature>
<feature type="transmembrane region" description="Helical" evidence="6">
    <location>
        <begin position="81"/>
        <end position="106"/>
    </location>
</feature>
<dbReference type="Proteomes" id="UP000196258">
    <property type="component" value="Unassembled WGS sequence"/>
</dbReference>
<evidence type="ECO:0000313" key="7">
    <source>
        <dbReference type="EMBL" id="OUQ03817.1"/>
    </source>
</evidence>
<evidence type="ECO:0008006" key="9">
    <source>
        <dbReference type="Google" id="ProtNLM"/>
    </source>
</evidence>
<keyword evidence="5 6" id="KW-0472">Membrane</keyword>
<comment type="subcellular location">
    <subcellularLocation>
        <location evidence="1">Cell membrane</location>
        <topology evidence="1">Multi-pass membrane protein</topology>
    </subcellularLocation>
</comment>
<organism evidence="7 8">
    <name type="scientific">Thomasclavelia spiroformis</name>
    <dbReference type="NCBI Taxonomy" id="29348"/>
    <lineage>
        <taxon>Bacteria</taxon>
        <taxon>Bacillati</taxon>
        <taxon>Bacillota</taxon>
        <taxon>Erysipelotrichia</taxon>
        <taxon>Erysipelotrichales</taxon>
        <taxon>Coprobacillaceae</taxon>
        <taxon>Thomasclavelia</taxon>
    </lineage>
</organism>
<reference evidence="8" key="1">
    <citation type="submission" date="2017-04" db="EMBL/GenBank/DDBJ databases">
        <title>Function of individual gut microbiota members based on whole genome sequencing of pure cultures obtained from chicken caecum.</title>
        <authorList>
            <person name="Medvecky M."/>
            <person name="Cejkova D."/>
            <person name="Polansky O."/>
            <person name="Karasova D."/>
            <person name="Kubasova T."/>
            <person name="Cizek A."/>
            <person name="Rychlik I."/>
        </authorList>
    </citation>
    <scope>NUCLEOTIDE SEQUENCE [LARGE SCALE GENOMIC DNA]</scope>
    <source>
        <strain evidence="8">An149</strain>
    </source>
</reference>
<dbReference type="GO" id="GO:0005886">
    <property type="term" value="C:plasma membrane"/>
    <property type="evidence" value="ECO:0007669"/>
    <property type="project" value="UniProtKB-SubCell"/>
</dbReference>
<keyword evidence="3 6" id="KW-0812">Transmembrane</keyword>
<feature type="transmembrane region" description="Helical" evidence="6">
    <location>
        <begin position="37"/>
        <end position="61"/>
    </location>
</feature>
<dbReference type="PANTHER" id="PTHR30213:SF0">
    <property type="entry name" value="UPF0761 MEMBRANE PROTEIN YIHY"/>
    <property type="match status" value="1"/>
</dbReference>
<evidence type="ECO:0000313" key="8">
    <source>
        <dbReference type="Proteomes" id="UP000196258"/>
    </source>
</evidence>
<evidence type="ECO:0000256" key="6">
    <source>
        <dbReference type="SAM" id="Phobius"/>
    </source>
</evidence>
<accession>A0A1Y4QF24</accession>
<feature type="transmembrane region" description="Helical" evidence="6">
    <location>
        <begin position="205"/>
        <end position="224"/>
    </location>
</feature>
<feature type="transmembrane region" description="Helical" evidence="6">
    <location>
        <begin position="141"/>
        <end position="164"/>
    </location>
</feature>
<dbReference type="PIRSF" id="PIRSF035875">
    <property type="entry name" value="RNase_BN"/>
    <property type="match status" value="1"/>
</dbReference>
<gene>
    <name evidence="7" type="ORF">B5E91_11970</name>
</gene>
<dbReference type="InterPro" id="IPR017039">
    <property type="entry name" value="Virul_fac_BrkB"/>
</dbReference>